<dbReference type="SUPFAM" id="SSF51206">
    <property type="entry name" value="cAMP-binding domain-like"/>
    <property type="match status" value="1"/>
</dbReference>
<comment type="caution">
    <text evidence="1">The sequence shown here is derived from an EMBL/GenBank/DDBJ whole genome shotgun (WGS) entry which is preliminary data.</text>
</comment>
<dbReference type="Proteomes" id="UP001152876">
    <property type="component" value="Unassembled WGS sequence"/>
</dbReference>
<dbReference type="Gene3D" id="2.60.120.10">
    <property type="entry name" value="Jelly Rolls"/>
    <property type="match status" value="1"/>
</dbReference>
<dbReference type="EMBL" id="AOGK01000022">
    <property type="protein sequence ID" value="MDG5977563.1"/>
    <property type="molecule type" value="Genomic_DNA"/>
</dbReference>
<reference evidence="1" key="1">
    <citation type="submission" date="2013-01" db="EMBL/GenBank/DDBJ databases">
        <title>Genome draft of Hydrogenophaga taeniospiralis 2K1.</title>
        <authorList>
            <person name="Gomila M."/>
            <person name="Lalucat J."/>
        </authorList>
    </citation>
    <scope>NUCLEOTIDE SEQUENCE</scope>
    <source>
        <strain evidence="1">CCUG 15921</strain>
    </source>
</reference>
<evidence type="ECO:0000313" key="1">
    <source>
        <dbReference type="EMBL" id="MDG5977563.1"/>
    </source>
</evidence>
<sequence>MTPSVRVDARAFVKAESVFFAGEAGPVWRVLEGIVRLDRDSGPTRQPVQLALPGDLIGVESLCERRYQFSATAFTACRLERMALDADSLRVPLLQQALLQHQDRSEDMTALRTGSVPQRITHLLCLMGLDWRPDRRALNGEADAIRDALPTLREVAQVVDAKTETVCRALAQLLPPRSRKPGPVRPVRDWSGVAPGRLTTAWAANATPLGAAA</sequence>
<protein>
    <submittedName>
        <fullName evidence="1">Crp/Fnr family transcriptional regulator</fullName>
    </submittedName>
</protein>
<evidence type="ECO:0000313" key="2">
    <source>
        <dbReference type="Proteomes" id="UP001152876"/>
    </source>
</evidence>
<name>A0A9X4P875_9BURK</name>
<dbReference type="RefSeq" id="WP_068167252.1">
    <property type="nucleotide sequence ID" value="NZ_AOGK01000022.1"/>
</dbReference>
<gene>
    <name evidence="1" type="ORF">H010_20064</name>
</gene>
<dbReference type="AlphaFoldDB" id="A0A9X4P875"/>
<accession>A0A9X4P875</accession>
<dbReference type="InterPro" id="IPR014710">
    <property type="entry name" value="RmlC-like_jellyroll"/>
</dbReference>
<dbReference type="InterPro" id="IPR018490">
    <property type="entry name" value="cNMP-bd_dom_sf"/>
</dbReference>
<keyword evidence="2" id="KW-1185">Reference proteome</keyword>
<proteinExistence type="predicted"/>
<dbReference type="OrthoDB" id="5297329at2"/>
<organism evidence="1 2">
    <name type="scientific">Hydrogenophaga taeniospiralis CCUG 15921</name>
    <dbReference type="NCBI Taxonomy" id="1281780"/>
    <lineage>
        <taxon>Bacteria</taxon>
        <taxon>Pseudomonadati</taxon>
        <taxon>Pseudomonadota</taxon>
        <taxon>Betaproteobacteria</taxon>
        <taxon>Burkholderiales</taxon>
        <taxon>Comamonadaceae</taxon>
        <taxon>Hydrogenophaga</taxon>
    </lineage>
</organism>